<dbReference type="Pfam" id="PF00135">
    <property type="entry name" value="COesterase"/>
    <property type="match status" value="1"/>
</dbReference>
<keyword evidence="7" id="KW-1185">Reference proteome</keyword>
<accession>A0ABP7ATI3</accession>
<dbReference type="InterPro" id="IPR029058">
    <property type="entry name" value="AB_hydrolase_fold"/>
</dbReference>
<dbReference type="Gene3D" id="3.40.50.1820">
    <property type="entry name" value="alpha/beta hydrolase"/>
    <property type="match status" value="1"/>
</dbReference>
<dbReference type="SUPFAM" id="SSF53474">
    <property type="entry name" value="alpha/beta-Hydrolases"/>
    <property type="match status" value="1"/>
</dbReference>
<evidence type="ECO:0000256" key="4">
    <source>
        <dbReference type="RuleBase" id="RU361235"/>
    </source>
</evidence>
<dbReference type="EMBL" id="BAAAYU010000005">
    <property type="protein sequence ID" value="GAA3640134.1"/>
    <property type="molecule type" value="Genomic_DNA"/>
</dbReference>
<sequence>MPHPEGPIVTTAAGDVRGLWRGAPGAGGSAAFLGIPFAQPPVGELRFAAPVPVEPWDGVREATEYGATPQRGDTGITLIPEPSVPGDSTLNVNVFTPAPGMTDAGMPVLVYIHGGGYVSGSPASAWYDGISFNRDGIVTVTVSYRLGFDGFGHIEGAPSNRGVRDWLAALEWVQRNIAAFGGDPGRVTIAGQSAGGGAVLTLLGMPQAQHLFHGVWALSGATADVPAERARTLSAKLANLAGVAPTREGFATVGEVRLRDLQTDADKPHSASPVAPIRALLEDGLPFGPEVDGELLPRPTLDSIRAGVGADKPLVLGSMDDEFTMVADQHRDRLRIIPASVALRVLGLDHDVARRYLAANPDARAKGTAAVLGRYVTDEIFRTLVVRVAEARGDAPTWAYRFTWASPTRGWALHCLDVPFWFDHLEADGVDAIAGDAPPRSLAEAVHGSASAFLREGDPGWTPWSARPGATRMFGTAASVADVIPDGYASVRPLLRAATEPGRLSSARG</sequence>
<name>A0ABP7ATI3_9MICO</name>
<comment type="similarity">
    <text evidence="2">Belongs to the 'GDXG' lipolytic enzyme family.</text>
</comment>
<dbReference type="PANTHER" id="PTHR11559">
    <property type="entry name" value="CARBOXYLESTERASE"/>
    <property type="match status" value="1"/>
</dbReference>
<organism evidence="6 7">
    <name type="scientific">Microbacterium awajiense</name>
    <dbReference type="NCBI Taxonomy" id="415214"/>
    <lineage>
        <taxon>Bacteria</taxon>
        <taxon>Bacillati</taxon>
        <taxon>Actinomycetota</taxon>
        <taxon>Actinomycetes</taxon>
        <taxon>Micrococcales</taxon>
        <taxon>Microbacteriaceae</taxon>
        <taxon>Microbacterium</taxon>
    </lineage>
</organism>
<dbReference type="PROSITE" id="PS01173">
    <property type="entry name" value="LIPASE_GDXG_HIS"/>
    <property type="match status" value="1"/>
</dbReference>
<evidence type="ECO:0000256" key="2">
    <source>
        <dbReference type="ARBA" id="ARBA00010515"/>
    </source>
</evidence>
<dbReference type="InterPro" id="IPR002168">
    <property type="entry name" value="Lipase_GDXG_HIS_AS"/>
</dbReference>
<dbReference type="EC" id="3.1.1.-" evidence="4"/>
<evidence type="ECO:0000259" key="5">
    <source>
        <dbReference type="Pfam" id="PF00135"/>
    </source>
</evidence>
<dbReference type="InterPro" id="IPR050309">
    <property type="entry name" value="Type-B_Carboxylest/Lipase"/>
</dbReference>
<dbReference type="InterPro" id="IPR019826">
    <property type="entry name" value="Carboxylesterase_B_AS"/>
</dbReference>
<gene>
    <name evidence="6" type="ORF">GCM10022200_24700</name>
</gene>
<feature type="domain" description="Carboxylesterase type B" evidence="5">
    <location>
        <begin position="7"/>
        <end position="460"/>
    </location>
</feature>
<comment type="caution">
    <text evidence="6">The sequence shown here is derived from an EMBL/GenBank/DDBJ whole genome shotgun (WGS) entry which is preliminary data.</text>
</comment>
<evidence type="ECO:0000256" key="1">
    <source>
        <dbReference type="ARBA" id="ARBA00005964"/>
    </source>
</evidence>
<dbReference type="RefSeq" id="WP_344739015.1">
    <property type="nucleotide sequence ID" value="NZ_BAAAYU010000005.1"/>
</dbReference>
<evidence type="ECO:0000313" key="7">
    <source>
        <dbReference type="Proteomes" id="UP001501697"/>
    </source>
</evidence>
<dbReference type="InterPro" id="IPR002018">
    <property type="entry name" value="CarbesteraseB"/>
</dbReference>
<protein>
    <recommendedName>
        <fullName evidence="4">Carboxylic ester hydrolase</fullName>
        <ecNumber evidence="4">3.1.1.-</ecNumber>
    </recommendedName>
</protein>
<dbReference type="Proteomes" id="UP001501697">
    <property type="component" value="Unassembled WGS sequence"/>
</dbReference>
<reference evidence="7" key="1">
    <citation type="journal article" date="2019" name="Int. J. Syst. Evol. Microbiol.">
        <title>The Global Catalogue of Microorganisms (GCM) 10K type strain sequencing project: providing services to taxonomists for standard genome sequencing and annotation.</title>
        <authorList>
            <consortium name="The Broad Institute Genomics Platform"/>
            <consortium name="The Broad Institute Genome Sequencing Center for Infectious Disease"/>
            <person name="Wu L."/>
            <person name="Ma J."/>
        </authorList>
    </citation>
    <scope>NUCLEOTIDE SEQUENCE [LARGE SCALE GENOMIC DNA]</scope>
    <source>
        <strain evidence="7">JCM 16544</strain>
    </source>
</reference>
<comment type="similarity">
    <text evidence="1 4">Belongs to the type-B carboxylesterase/lipase family.</text>
</comment>
<keyword evidence="3 4" id="KW-0378">Hydrolase</keyword>
<dbReference type="PROSITE" id="PS00122">
    <property type="entry name" value="CARBOXYLESTERASE_B_1"/>
    <property type="match status" value="1"/>
</dbReference>
<evidence type="ECO:0000313" key="6">
    <source>
        <dbReference type="EMBL" id="GAA3640134.1"/>
    </source>
</evidence>
<evidence type="ECO:0000256" key="3">
    <source>
        <dbReference type="ARBA" id="ARBA00022801"/>
    </source>
</evidence>
<proteinExistence type="inferred from homology"/>